<comment type="subcellular location">
    <subcellularLocation>
        <location evidence="1">Membrane</location>
        <topology evidence="1">Multi-pass membrane protein</topology>
    </subcellularLocation>
</comment>
<feature type="domain" description="Major facilitator superfamily (MFS) profile" evidence="6">
    <location>
        <begin position="4"/>
        <end position="378"/>
    </location>
</feature>
<keyword evidence="3 5" id="KW-1133">Transmembrane helix</keyword>
<gene>
    <name evidence="7" type="ORF">JI741_28275</name>
</gene>
<feature type="transmembrane region" description="Helical" evidence="5">
    <location>
        <begin position="131"/>
        <end position="149"/>
    </location>
</feature>
<comment type="caution">
    <text evidence="7">The sequence shown here is derived from an EMBL/GenBank/DDBJ whole genome shotgun (WGS) entry which is preliminary data.</text>
</comment>
<evidence type="ECO:0000256" key="3">
    <source>
        <dbReference type="ARBA" id="ARBA00022989"/>
    </source>
</evidence>
<evidence type="ECO:0000256" key="5">
    <source>
        <dbReference type="SAM" id="Phobius"/>
    </source>
</evidence>
<sequence length="378" mass="40500">MLRNRIAVKIAFFINGFILANWVSRLPRIQELYDADNGEIGLVLLATSFGAVLAMPFAGWVIIKNGSRRITLLTAIFYCAVVPLIPWMPNLQALVVLYFLMGLATGMFDVAMNSQAVMVEQNYRRPIMTSFHALFSIGMMLGAWSAAWFNDLDIDLAHHLAWVVGASLLAVAWSSGNLVHDKPDPAVKHDGPLFRLPTPSLINIGIIAFCCMMGEGAMAEWTVNYMENIALSSKSLAPIGLSAFASAMTLGRLFGDQSRMVLGDRKMIVIGGLLAVTGLSLAIALPQPYVSIAGFFLVGLGLSSIVPIAYSIAGSTRELPSGVGLAMVTTVGYAGFLVGPPLIGFIANAQTLRVALALVAALFVLMTILGIRYKSKAS</sequence>
<proteinExistence type="predicted"/>
<keyword evidence="8" id="KW-1185">Reference proteome</keyword>
<evidence type="ECO:0000256" key="2">
    <source>
        <dbReference type="ARBA" id="ARBA00022692"/>
    </source>
</evidence>
<feature type="transmembrane region" description="Helical" evidence="5">
    <location>
        <begin position="292"/>
        <end position="313"/>
    </location>
</feature>
<accession>A0ABS1L0Q3</accession>
<feature type="transmembrane region" description="Helical" evidence="5">
    <location>
        <begin position="43"/>
        <end position="63"/>
    </location>
</feature>
<feature type="transmembrane region" description="Helical" evidence="5">
    <location>
        <begin position="235"/>
        <end position="255"/>
    </location>
</feature>
<dbReference type="Pfam" id="PF07690">
    <property type="entry name" value="MFS_1"/>
    <property type="match status" value="1"/>
</dbReference>
<dbReference type="PANTHER" id="PTHR23514:SF13">
    <property type="entry name" value="INNER MEMBRANE PROTEIN YBJJ"/>
    <property type="match status" value="1"/>
</dbReference>
<evidence type="ECO:0000313" key="7">
    <source>
        <dbReference type="EMBL" id="MBL0745160.1"/>
    </source>
</evidence>
<dbReference type="SUPFAM" id="SSF103473">
    <property type="entry name" value="MFS general substrate transporter"/>
    <property type="match status" value="1"/>
</dbReference>
<dbReference type="InterPro" id="IPR051788">
    <property type="entry name" value="MFS_Transporter"/>
</dbReference>
<dbReference type="RefSeq" id="WP_202015431.1">
    <property type="nucleotide sequence ID" value="NZ_JAERRB010000014.1"/>
</dbReference>
<keyword evidence="4 5" id="KW-0472">Membrane</keyword>
<dbReference type="CDD" id="cd17393">
    <property type="entry name" value="MFS_MosC_like"/>
    <property type="match status" value="1"/>
</dbReference>
<dbReference type="PROSITE" id="PS50850">
    <property type="entry name" value="MFS"/>
    <property type="match status" value="1"/>
</dbReference>
<evidence type="ECO:0000313" key="8">
    <source>
        <dbReference type="Proteomes" id="UP000613030"/>
    </source>
</evidence>
<feature type="transmembrane region" description="Helical" evidence="5">
    <location>
        <begin position="352"/>
        <end position="371"/>
    </location>
</feature>
<name>A0ABS1L0Q3_9BACT</name>
<reference evidence="7 8" key="1">
    <citation type="submission" date="2021-01" db="EMBL/GenBank/DDBJ databases">
        <title>Chryseolinea sp. Jin1 Genome sequencing and assembly.</title>
        <authorList>
            <person name="Kim I."/>
        </authorList>
    </citation>
    <scope>NUCLEOTIDE SEQUENCE [LARGE SCALE GENOMIC DNA]</scope>
    <source>
        <strain evidence="7 8">Jin1</strain>
    </source>
</reference>
<evidence type="ECO:0000256" key="4">
    <source>
        <dbReference type="ARBA" id="ARBA00023136"/>
    </source>
</evidence>
<dbReference type="InterPro" id="IPR036259">
    <property type="entry name" value="MFS_trans_sf"/>
</dbReference>
<feature type="transmembrane region" description="Helical" evidence="5">
    <location>
        <begin position="161"/>
        <end position="180"/>
    </location>
</feature>
<feature type="transmembrane region" description="Helical" evidence="5">
    <location>
        <begin position="93"/>
        <end position="111"/>
    </location>
</feature>
<evidence type="ECO:0000259" key="6">
    <source>
        <dbReference type="PROSITE" id="PS50850"/>
    </source>
</evidence>
<dbReference type="Proteomes" id="UP000613030">
    <property type="component" value="Unassembled WGS sequence"/>
</dbReference>
<feature type="transmembrane region" description="Helical" evidence="5">
    <location>
        <begin position="7"/>
        <end position="23"/>
    </location>
</feature>
<keyword evidence="2 5" id="KW-0812">Transmembrane</keyword>
<evidence type="ECO:0000256" key="1">
    <source>
        <dbReference type="ARBA" id="ARBA00004141"/>
    </source>
</evidence>
<feature type="transmembrane region" description="Helical" evidence="5">
    <location>
        <begin position="201"/>
        <end position="223"/>
    </location>
</feature>
<dbReference type="EMBL" id="JAERRB010000014">
    <property type="protein sequence ID" value="MBL0745160.1"/>
    <property type="molecule type" value="Genomic_DNA"/>
</dbReference>
<dbReference type="InterPro" id="IPR020846">
    <property type="entry name" value="MFS_dom"/>
</dbReference>
<dbReference type="PANTHER" id="PTHR23514">
    <property type="entry name" value="BYPASS OF STOP CODON PROTEIN 6"/>
    <property type="match status" value="1"/>
</dbReference>
<organism evidence="7 8">
    <name type="scientific">Chryseolinea lacunae</name>
    <dbReference type="NCBI Taxonomy" id="2801331"/>
    <lineage>
        <taxon>Bacteria</taxon>
        <taxon>Pseudomonadati</taxon>
        <taxon>Bacteroidota</taxon>
        <taxon>Cytophagia</taxon>
        <taxon>Cytophagales</taxon>
        <taxon>Fulvivirgaceae</taxon>
        <taxon>Chryseolinea</taxon>
    </lineage>
</organism>
<feature type="transmembrane region" description="Helical" evidence="5">
    <location>
        <begin position="267"/>
        <end position="286"/>
    </location>
</feature>
<protein>
    <submittedName>
        <fullName evidence="7">MFS transporter</fullName>
    </submittedName>
</protein>
<dbReference type="Gene3D" id="1.20.1250.20">
    <property type="entry name" value="MFS general substrate transporter like domains"/>
    <property type="match status" value="2"/>
</dbReference>
<feature type="transmembrane region" description="Helical" evidence="5">
    <location>
        <begin position="70"/>
        <end position="87"/>
    </location>
</feature>
<feature type="transmembrane region" description="Helical" evidence="5">
    <location>
        <begin position="325"/>
        <end position="346"/>
    </location>
</feature>
<dbReference type="InterPro" id="IPR011701">
    <property type="entry name" value="MFS"/>
</dbReference>